<evidence type="ECO:0000313" key="8">
    <source>
        <dbReference type="Proteomes" id="UP000825729"/>
    </source>
</evidence>
<evidence type="ECO:0000256" key="1">
    <source>
        <dbReference type="ARBA" id="ARBA00022664"/>
    </source>
</evidence>
<evidence type="ECO:0000256" key="2">
    <source>
        <dbReference type="ARBA" id="ARBA00022884"/>
    </source>
</evidence>
<dbReference type="GO" id="GO:0003723">
    <property type="term" value="F:RNA binding"/>
    <property type="evidence" value="ECO:0007669"/>
    <property type="project" value="UniProtKB-UniRule"/>
</dbReference>
<dbReference type="InterPro" id="IPR012677">
    <property type="entry name" value="Nucleotide-bd_a/b_plait_sf"/>
</dbReference>
<dbReference type="Gene3D" id="3.30.70.330">
    <property type="match status" value="4"/>
</dbReference>
<dbReference type="EMBL" id="JAINDJ010000005">
    <property type="protein sequence ID" value="KAG9446883.1"/>
    <property type="molecule type" value="Genomic_DNA"/>
</dbReference>
<dbReference type="AlphaFoldDB" id="A0AAV7EI41"/>
<organism evidence="7 8">
    <name type="scientific">Aristolochia fimbriata</name>
    <name type="common">White veined hardy Dutchman's pipe vine</name>
    <dbReference type="NCBI Taxonomy" id="158543"/>
    <lineage>
        <taxon>Eukaryota</taxon>
        <taxon>Viridiplantae</taxon>
        <taxon>Streptophyta</taxon>
        <taxon>Embryophyta</taxon>
        <taxon>Tracheophyta</taxon>
        <taxon>Spermatophyta</taxon>
        <taxon>Magnoliopsida</taxon>
        <taxon>Magnoliidae</taxon>
        <taxon>Piperales</taxon>
        <taxon>Aristolochiaceae</taxon>
        <taxon>Aristolochia</taxon>
    </lineage>
</organism>
<dbReference type="SUPFAM" id="SSF54928">
    <property type="entry name" value="RNA-binding domain, RBD"/>
    <property type="match status" value="3"/>
</dbReference>
<evidence type="ECO:0000256" key="4">
    <source>
        <dbReference type="PROSITE-ProRule" id="PRU00176"/>
    </source>
</evidence>
<dbReference type="InterPro" id="IPR035979">
    <property type="entry name" value="RBD_domain_sf"/>
</dbReference>
<gene>
    <name evidence="7" type="ORF">H6P81_013011</name>
</gene>
<feature type="compositionally biased region" description="Basic and acidic residues" evidence="5">
    <location>
        <begin position="64"/>
        <end position="128"/>
    </location>
</feature>
<feature type="region of interest" description="Disordered" evidence="5">
    <location>
        <begin position="47"/>
        <end position="373"/>
    </location>
</feature>
<dbReference type="Pfam" id="PF00076">
    <property type="entry name" value="RRM_1"/>
    <property type="match status" value="1"/>
</dbReference>
<feature type="compositionally biased region" description="Basic and acidic residues" evidence="5">
    <location>
        <begin position="204"/>
        <end position="234"/>
    </location>
</feature>
<dbReference type="FunFam" id="3.30.70.330:FF:000879">
    <property type="entry name" value="Splicing factor U2af large subunit A"/>
    <property type="match status" value="1"/>
</dbReference>
<feature type="compositionally biased region" description="Polar residues" evidence="5">
    <location>
        <begin position="763"/>
        <end position="782"/>
    </location>
</feature>
<accession>A0AAV7EI41</accession>
<feature type="region of interest" description="Disordered" evidence="5">
    <location>
        <begin position="763"/>
        <end position="807"/>
    </location>
</feature>
<keyword evidence="1" id="KW-0507">mRNA processing</keyword>
<dbReference type="GO" id="GO:0008380">
    <property type="term" value="P:RNA splicing"/>
    <property type="evidence" value="ECO:0007669"/>
    <property type="project" value="UniProtKB-KW"/>
</dbReference>
<keyword evidence="2 4" id="KW-0694">RNA-binding</keyword>
<dbReference type="GO" id="GO:0006397">
    <property type="term" value="P:mRNA processing"/>
    <property type="evidence" value="ECO:0007669"/>
    <property type="project" value="UniProtKB-KW"/>
</dbReference>
<feature type="compositionally biased region" description="Basic and acidic residues" evidence="5">
    <location>
        <begin position="283"/>
        <end position="292"/>
    </location>
</feature>
<feature type="compositionally biased region" description="Basic and acidic residues" evidence="5">
    <location>
        <begin position="135"/>
        <end position="167"/>
    </location>
</feature>
<comment type="caution">
    <text evidence="7">The sequence shown here is derived from an EMBL/GenBank/DDBJ whole genome shotgun (WGS) entry which is preliminary data.</text>
</comment>
<dbReference type="PANTHER" id="PTHR23139">
    <property type="entry name" value="RNA-BINDING PROTEIN"/>
    <property type="match status" value="1"/>
</dbReference>
<proteinExistence type="predicted"/>
<evidence type="ECO:0000313" key="7">
    <source>
        <dbReference type="EMBL" id="KAG9446883.1"/>
    </source>
</evidence>
<feature type="domain" description="RRM" evidence="6">
    <location>
        <begin position="418"/>
        <end position="501"/>
    </location>
</feature>
<reference evidence="7 8" key="1">
    <citation type="submission" date="2021-07" db="EMBL/GenBank/DDBJ databases">
        <title>The Aristolochia fimbriata genome: insights into angiosperm evolution, floral development and chemical biosynthesis.</title>
        <authorList>
            <person name="Jiao Y."/>
        </authorList>
    </citation>
    <scope>NUCLEOTIDE SEQUENCE [LARGE SCALE GENOMIC DNA]</scope>
    <source>
        <strain evidence="7">IBCAS-2021</strain>
        <tissue evidence="7">Leaf</tissue>
    </source>
</reference>
<evidence type="ECO:0000256" key="3">
    <source>
        <dbReference type="ARBA" id="ARBA00023187"/>
    </source>
</evidence>
<name>A0AAV7EI41_ARIFI</name>
<feature type="region of interest" description="Disordered" evidence="5">
    <location>
        <begin position="1"/>
        <end position="30"/>
    </location>
</feature>
<keyword evidence="3" id="KW-0508">mRNA splicing</keyword>
<keyword evidence="8" id="KW-1185">Reference proteome</keyword>
<evidence type="ECO:0000256" key="5">
    <source>
        <dbReference type="SAM" id="MobiDB-lite"/>
    </source>
</evidence>
<protein>
    <recommendedName>
        <fullName evidence="6">RRM domain-containing protein</fullName>
    </recommendedName>
</protein>
<feature type="compositionally biased region" description="Basic and acidic residues" evidence="5">
    <location>
        <begin position="252"/>
        <end position="263"/>
    </location>
</feature>
<feature type="compositionally biased region" description="Polar residues" evidence="5">
    <location>
        <begin position="19"/>
        <end position="29"/>
    </location>
</feature>
<feature type="domain" description="RRM" evidence="6">
    <location>
        <begin position="529"/>
        <end position="605"/>
    </location>
</feature>
<sequence length="884" mass="99328">MSRTHSLKDKDNRKVVPLQGNSNEGTSARTRPFSFEEIMLRRQNKKLAVDAKDAEQMSLPDRFSTMDKSSHPDFDGGPTFRRDSIPVKMAKEENLKVTPRKKEEDRSRKEVHTLKDKASLDLGIDLRLKSKKSTSSRDRGEVTERQSHSRNRTNEHLRSDFENTFERRKSKVVASHDRYNERDKSSQRLGKRKHMNENGNTSKSDLDVSSSKKKDFKRHQEAEYSERKERKKESSWSFYKEALPKKRRSRSHEHVQERDEKRLSISPRAQKGEPYHSTRSGRHHFDADKDKISSNGRHFSGNYRRKSGHSSRLGGYSPRKRRTEAAIKTPSPTNRSPERKSAAWDLPPSGKISNTTDSSQAGQQQSGQAVSLDSRGLSVSASVTLHSQSGQPSLSNLLVNKIVSVDSIQLTQATRPMRRLYVENIPLSASDKSLMECLNEFLLSSGGTHIEGTKPCISCIINKEKGQAVVEFLTPEDATSALAFDGKSFSDSILKVRRPKDFVEAATGNPERSVLAIPSVSDIVKDSPHKVFIGGISKSISSDLLKEIVSAFGVLKAYHFIFDEDLNEHFAFLEYADQSITLKACAGLNGMKLGGTVLTVAQVDPFPSRQETAERPPFYGIPEHVKPLLEKPTQVLKLKNVFNREEFLVLTEPELEEMLEDVRLECSRFGTVKSVDLVKYSHRNLVVHQDSYVVNDMSTWSPVVQSENGSEALENLDCSNCVEKEDDENLSQNVRDSECVEEDFHLHVVQSKDEFEQNEITRVNQQETGARPQETTLPDSSGGQPGFSKDAEAKIEGSDPQPEPTDADLQKIASTNTISGTVDVVTEQKLDEANMFEEGCILVEYAREEAACIAAHALNGRLYGDRLVSAGYAPYNLYQTRFAR</sequence>
<evidence type="ECO:0000259" key="6">
    <source>
        <dbReference type="PROSITE" id="PS50102"/>
    </source>
</evidence>
<feature type="compositionally biased region" description="Low complexity" evidence="5">
    <location>
        <begin position="358"/>
        <end position="369"/>
    </location>
</feature>
<dbReference type="PROSITE" id="PS50102">
    <property type="entry name" value="RRM"/>
    <property type="match status" value="2"/>
</dbReference>
<feature type="compositionally biased region" description="Basic and acidic residues" evidence="5">
    <location>
        <begin position="174"/>
        <end position="186"/>
    </location>
</feature>
<dbReference type="SMART" id="SM00360">
    <property type="entry name" value="RRM"/>
    <property type="match status" value="2"/>
</dbReference>
<dbReference type="Proteomes" id="UP000825729">
    <property type="component" value="Unassembled WGS sequence"/>
</dbReference>
<dbReference type="InterPro" id="IPR000504">
    <property type="entry name" value="RRM_dom"/>
</dbReference>
<feature type="compositionally biased region" description="Basic and acidic residues" evidence="5">
    <location>
        <begin position="1"/>
        <end position="14"/>
    </location>
</feature>